<accession>A0A4Y7RFE6</accession>
<evidence type="ECO:0000256" key="3">
    <source>
        <dbReference type="ARBA" id="ARBA00038054"/>
    </source>
</evidence>
<feature type="domain" description="Flavin reductase like" evidence="4">
    <location>
        <begin position="11"/>
        <end position="167"/>
    </location>
</feature>
<protein>
    <submittedName>
        <fullName evidence="5">Flavoredoxin</fullName>
    </submittedName>
</protein>
<keyword evidence="6" id="KW-1185">Reference proteome</keyword>
<dbReference type="Proteomes" id="UP000298324">
    <property type="component" value="Unassembled WGS sequence"/>
</dbReference>
<name>A0A4Y7RFE6_9FIRM</name>
<evidence type="ECO:0000259" key="4">
    <source>
        <dbReference type="SMART" id="SM00903"/>
    </source>
</evidence>
<dbReference type="RefSeq" id="WP_134219396.1">
    <property type="nucleotide sequence ID" value="NZ_QFGA01000001.1"/>
</dbReference>
<dbReference type="PANTHER" id="PTHR43567">
    <property type="entry name" value="FLAVOREDOXIN-RELATED-RELATED"/>
    <property type="match status" value="1"/>
</dbReference>
<evidence type="ECO:0000313" key="6">
    <source>
        <dbReference type="Proteomes" id="UP000298324"/>
    </source>
</evidence>
<comment type="similarity">
    <text evidence="3">Belongs to the flavoredoxin family.</text>
</comment>
<dbReference type="GO" id="GO:0010181">
    <property type="term" value="F:FMN binding"/>
    <property type="evidence" value="ECO:0007669"/>
    <property type="project" value="InterPro"/>
</dbReference>
<comment type="caution">
    <text evidence="5">The sequence shown here is derived from an EMBL/GenBank/DDBJ whole genome shotgun (WGS) entry which is preliminary data.</text>
</comment>
<dbReference type="InterPro" id="IPR002563">
    <property type="entry name" value="Flavin_Rdtase-like_dom"/>
</dbReference>
<evidence type="ECO:0000256" key="2">
    <source>
        <dbReference type="ARBA" id="ARBA00022630"/>
    </source>
</evidence>
<sequence length="188" mass="20973">MIKKVTRGASTVLFPVPTVLVTSWLEGGDPNIITIAWTGIMNSEPPVVYIGVRPEGRHSYRLIRESGEFVINVPSSEQVRVVDYCGVVTGRDFNKFNKTGLTPVPASQVRAPLIAECPVNLECRVRQEIPLGSHNVFIADVLVVHYNEDVLDEKGRPDFNKISPYGYCMGEYRLLTEKLGTYGFSKKE</sequence>
<dbReference type="Pfam" id="PF01613">
    <property type="entry name" value="Flavin_Reduct"/>
    <property type="match status" value="1"/>
</dbReference>
<dbReference type="GO" id="GO:0016646">
    <property type="term" value="F:oxidoreductase activity, acting on the CH-NH group of donors, NAD or NADP as acceptor"/>
    <property type="evidence" value="ECO:0007669"/>
    <property type="project" value="UniProtKB-ARBA"/>
</dbReference>
<proteinExistence type="inferred from homology"/>
<comment type="cofactor">
    <cofactor evidence="1">
        <name>FMN</name>
        <dbReference type="ChEBI" id="CHEBI:58210"/>
    </cofactor>
</comment>
<dbReference type="Gene3D" id="2.30.110.10">
    <property type="entry name" value="Electron Transport, Fmn-binding Protein, Chain A"/>
    <property type="match status" value="1"/>
</dbReference>
<evidence type="ECO:0000313" key="5">
    <source>
        <dbReference type="EMBL" id="TEB07526.1"/>
    </source>
</evidence>
<dbReference type="EMBL" id="QFGA01000001">
    <property type="protein sequence ID" value="TEB07526.1"/>
    <property type="molecule type" value="Genomic_DNA"/>
</dbReference>
<gene>
    <name evidence="5" type="primary">flr</name>
    <name evidence="5" type="ORF">Psch_01080</name>
</gene>
<dbReference type="SMART" id="SM00903">
    <property type="entry name" value="Flavin_Reduct"/>
    <property type="match status" value="1"/>
</dbReference>
<dbReference type="PANTHER" id="PTHR43567:SF1">
    <property type="entry name" value="FLAVOREDOXIN"/>
    <property type="match status" value="1"/>
</dbReference>
<dbReference type="InterPro" id="IPR012349">
    <property type="entry name" value="Split_barrel_FMN-bd"/>
</dbReference>
<dbReference type="AlphaFoldDB" id="A0A4Y7RFE6"/>
<organism evidence="5 6">
    <name type="scientific">Pelotomaculum schinkii</name>
    <dbReference type="NCBI Taxonomy" id="78350"/>
    <lineage>
        <taxon>Bacteria</taxon>
        <taxon>Bacillati</taxon>
        <taxon>Bacillota</taxon>
        <taxon>Clostridia</taxon>
        <taxon>Eubacteriales</taxon>
        <taxon>Desulfotomaculaceae</taxon>
        <taxon>Pelotomaculum</taxon>
    </lineage>
</organism>
<dbReference type="SUPFAM" id="SSF50475">
    <property type="entry name" value="FMN-binding split barrel"/>
    <property type="match status" value="1"/>
</dbReference>
<reference evidence="5 6" key="1">
    <citation type="journal article" date="2018" name="Environ. Microbiol.">
        <title>Novel energy conservation strategies and behaviour of Pelotomaculum schinkii driving syntrophic propionate catabolism.</title>
        <authorList>
            <person name="Hidalgo-Ahumada C.A.P."/>
            <person name="Nobu M.K."/>
            <person name="Narihiro T."/>
            <person name="Tamaki H."/>
            <person name="Liu W.T."/>
            <person name="Kamagata Y."/>
            <person name="Stams A.J.M."/>
            <person name="Imachi H."/>
            <person name="Sousa D.Z."/>
        </authorList>
    </citation>
    <scope>NUCLEOTIDE SEQUENCE [LARGE SCALE GENOMIC DNA]</scope>
    <source>
        <strain evidence="5 6">HH</strain>
    </source>
</reference>
<evidence type="ECO:0000256" key="1">
    <source>
        <dbReference type="ARBA" id="ARBA00001917"/>
    </source>
</evidence>
<keyword evidence="2" id="KW-0285">Flavoprotein</keyword>
<dbReference type="InterPro" id="IPR052174">
    <property type="entry name" value="Flavoredoxin"/>
</dbReference>